<reference evidence="4 5" key="1">
    <citation type="submission" date="2007-01" db="EMBL/GenBank/DDBJ databases">
        <authorList>
            <person name="Haygood M."/>
            <person name="Podell S."/>
            <person name="Anderson C."/>
            <person name="Hopkinson B."/>
            <person name="Roe K."/>
            <person name="Barbeau K."/>
            <person name="Gaasterland T."/>
            <person name="Ferriera S."/>
            <person name="Johnson J."/>
            <person name="Kravitz S."/>
            <person name="Beeson K."/>
            <person name="Sutton G."/>
            <person name="Rogers Y.-H."/>
            <person name="Friedman R."/>
            <person name="Frazier M."/>
            <person name="Venter J.C."/>
        </authorList>
    </citation>
    <scope>NUCLEOTIDE SEQUENCE [LARGE SCALE GENOMIC DNA]</scope>
    <source>
        <strain evidence="4 5">ATCC 23134</strain>
    </source>
</reference>
<accession>A1ZP20</accession>
<dbReference type="EMBL" id="AAWS01000020">
    <property type="protein sequence ID" value="EAY27812.1"/>
    <property type="molecule type" value="Genomic_DNA"/>
</dbReference>
<dbReference type="PANTHER" id="PTHR34220">
    <property type="entry name" value="SENSOR HISTIDINE KINASE YPDA"/>
    <property type="match status" value="1"/>
</dbReference>
<dbReference type="PANTHER" id="PTHR34220:SF7">
    <property type="entry name" value="SENSOR HISTIDINE KINASE YPDA"/>
    <property type="match status" value="1"/>
</dbReference>
<dbReference type="OrthoDB" id="9792992at2"/>
<feature type="transmembrane region" description="Helical" evidence="2">
    <location>
        <begin position="12"/>
        <end position="35"/>
    </location>
</feature>
<keyword evidence="4" id="KW-0808">Transferase</keyword>
<feature type="coiled-coil region" evidence="1">
    <location>
        <begin position="152"/>
        <end position="179"/>
    </location>
</feature>
<comment type="caution">
    <text evidence="4">The sequence shown here is derived from an EMBL/GenBank/DDBJ whole genome shotgun (WGS) entry which is preliminary data.</text>
</comment>
<proteinExistence type="predicted"/>
<keyword evidence="4" id="KW-0418">Kinase</keyword>
<feature type="transmembrane region" description="Helical" evidence="2">
    <location>
        <begin position="85"/>
        <end position="111"/>
    </location>
</feature>
<keyword evidence="1" id="KW-0175">Coiled coil</keyword>
<dbReference type="Proteomes" id="UP000004095">
    <property type="component" value="Unassembled WGS sequence"/>
</dbReference>
<evidence type="ECO:0000259" key="3">
    <source>
        <dbReference type="Pfam" id="PF06580"/>
    </source>
</evidence>
<dbReference type="Pfam" id="PF06580">
    <property type="entry name" value="His_kinase"/>
    <property type="match status" value="1"/>
</dbReference>
<dbReference type="SUPFAM" id="SSF55874">
    <property type="entry name" value="ATPase domain of HSP90 chaperone/DNA topoisomerase II/histidine kinase"/>
    <property type="match status" value="1"/>
</dbReference>
<dbReference type="Gene3D" id="3.30.565.10">
    <property type="entry name" value="Histidine kinase-like ATPase, C-terminal domain"/>
    <property type="match status" value="1"/>
</dbReference>
<organism evidence="4 5">
    <name type="scientific">Microscilla marina ATCC 23134</name>
    <dbReference type="NCBI Taxonomy" id="313606"/>
    <lineage>
        <taxon>Bacteria</taxon>
        <taxon>Pseudomonadati</taxon>
        <taxon>Bacteroidota</taxon>
        <taxon>Cytophagia</taxon>
        <taxon>Cytophagales</taxon>
        <taxon>Microscillaceae</taxon>
        <taxon>Microscilla</taxon>
    </lineage>
</organism>
<name>A1ZP20_MICM2</name>
<feature type="domain" description="Signal transduction histidine kinase internal region" evidence="3">
    <location>
        <begin position="177"/>
        <end position="255"/>
    </location>
</feature>
<keyword evidence="2" id="KW-0812">Transmembrane</keyword>
<evidence type="ECO:0000256" key="1">
    <source>
        <dbReference type="SAM" id="Coils"/>
    </source>
</evidence>
<protein>
    <submittedName>
        <fullName evidence="4">Sensor histidine kinase</fullName>
    </submittedName>
</protein>
<evidence type="ECO:0000313" key="5">
    <source>
        <dbReference type="Proteomes" id="UP000004095"/>
    </source>
</evidence>
<evidence type="ECO:0000256" key="2">
    <source>
        <dbReference type="SAM" id="Phobius"/>
    </source>
</evidence>
<dbReference type="GO" id="GO:0016020">
    <property type="term" value="C:membrane"/>
    <property type="evidence" value="ECO:0007669"/>
    <property type="project" value="InterPro"/>
</dbReference>
<keyword evidence="2" id="KW-1133">Transmembrane helix</keyword>
<dbReference type="InterPro" id="IPR050640">
    <property type="entry name" value="Bact_2-comp_sensor_kinase"/>
</dbReference>
<dbReference type="RefSeq" id="WP_002698785.1">
    <property type="nucleotide sequence ID" value="NZ_AAWS01000020.1"/>
</dbReference>
<keyword evidence="5" id="KW-1185">Reference proteome</keyword>
<keyword evidence="2" id="KW-0472">Membrane</keyword>
<dbReference type="InterPro" id="IPR036890">
    <property type="entry name" value="HATPase_C_sf"/>
</dbReference>
<gene>
    <name evidence="4" type="ORF">M23134_00253</name>
</gene>
<sequence>MDKTEIIKRKYVVVTSIILWLIVASVSISESVFFYKVNNRPVPMGRILIWDISWVMWLLMTPYVLQALQYFLGQVQQTWRVITNVILFAFLISVAQVLFETLLAYFLYPIFDQAKPFTAILLNVLTYKTHINILIVFALAGITTAIRHWQNAKHLQLEREQQQVRLSQLQQQLTESKLELLRRQLKPHFLFNTLHTISGLIIKEAYDQSLEMIAKLSDLLRLTLHYNDQQLIPLREEIKLMRLYLEIHQIRFGDDCQLNINVPQCYESALVPSFILQPIAENAITHGVVPNMNKGCISLSVRCENETLYIEIADNGVGLKDGEALKEGIGIQNCRKRLDSLYKQKHGLDLEVKNEGGFSTVLYFPYQDKELKTSPQNEHQSIDSR</sequence>
<dbReference type="InterPro" id="IPR010559">
    <property type="entry name" value="Sig_transdc_His_kin_internal"/>
</dbReference>
<evidence type="ECO:0000313" key="4">
    <source>
        <dbReference type="EMBL" id="EAY27812.1"/>
    </source>
</evidence>
<dbReference type="GO" id="GO:0000155">
    <property type="term" value="F:phosphorelay sensor kinase activity"/>
    <property type="evidence" value="ECO:0007669"/>
    <property type="project" value="InterPro"/>
</dbReference>
<feature type="transmembrane region" description="Helical" evidence="2">
    <location>
        <begin position="47"/>
        <end position="65"/>
    </location>
</feature>
<dbReference type="AlphaFoldDB" id="A1ZP20"/>
<dbReference type="eggNOG" id="COG2972">
    <property type="taxonomic scope" value="Bacteria"/>
</dbReference>